<dbReference type="Pfam" id="PF05088">
    <property type="entry name" value="Bac_GDH_CD"/>
    <property type="match status" value="1"/>
</dbReference>
<feature type="domain" description="NAD-specific glutamate dehydrogenase C-terminal" evidence="2">
    <location>
        <begin position="1277"/>
        <end position="1629"/>
    </location>
</feature>
<dbReference type="InterPro" id="IPR046346">
    <property type="entry name" value="Aminoacid_DH-like_N_sf"/>
</dbReference>
<dbReference type="InterPro" id="IPR024727">
    <property type="entry name" value="NAD_Glu_DH_N_ACT1"/>
</dbReference>
<evidence type="ECO:0000313" key="6">
    <source>
        <dbReference type="EMBL" id="SLM93322.1"/>
    </source>
</evidence>
<dbReference type="Pfam" id="PF21073">
    <property type="entry name" value="GDH_HM1"/>
    <property type="match status" value="1"/>
</dbReference>
<dbReference type="Pfam" id="PF21076">
    <property type="entry name" value="GDH_ACT2"/>
    <property type="match status" value="1"/>
</dbReference>
<dbReference type="PIRSF" id="PIRSF036761">
    <property type="entry name" value="GDH_Mll4104"/>
    <property type="match status" value="1"/>
</dbReference>
<dbReference type="InterPro" id="IPR049058">
    <property type="entry name" value="NAD_Glu_DH_HM2"/>
</dbReference>
<feature type="domain" description="NAD-glutamate dehydrogenase ACT3" evidence="5">
    <location>
        <begin position="578"/>
        <end position="630"/>
    </location>
</feature>
<keyword evidence="6" id="KW-0560">Oxidoreductase</keyword>
<dbReference type="Pfam" id="PF21074">
    <property type="entry name" value="GDH_C"/>
    <property type="match status" value="1"/>
</dbReference>
<dbReference type="InterPro" id="IPR049062">
    <property type="entry name" value="NAD_Glu_DH_ACT2"/>
</dbReference>
<dbReference type="EC" id="1.4.1.2" evidence="6"/>
<feature type="domain" description="NAD-glutamate dehydrogenase N-terminal ACT1" evidence="3">
    <location>
        <begin position="26"/>
        <end position="180"/>
    </location>
</feature>
<protein>
    <submittedName>
        <fullName evidence="6">NAD-specific glutamate dehydrogenase, large form</fullName>
        <ecNumber evidence="6">1.4.1.2</ecNumber>
    </submittedName>
</protein>
<accession>A0A1X6X3G2</accession>
<dbReference type="SUPFAM" id="SSF53223">
    <property type="entry name" value="Aminoacid dehydrogenase-like, N-terminal domain"/>
    <property type="match status" value="1"/>
</dbReference>
<dbReference type="InterPro" id="IPR049059">
    <property type="entry name" value="NAD_Glu_DH_HM1"/>
</dbReference>
<dbReference type="Pfam" id="PF21078">
    <property type="entry name" value="GDH_HM3"/>
    <property type="match status" value="1"/>
</dbReference>
<dbReference type="InterPro" id="IPR007780">
    <property type="entry name" value="NAD_Glu_DH_bac"/>
</dbReference>
<evidence type="ECO:0000259" key="2">
    <source>
        <dbReference type="Pfam" id="PF21074"/>
    </source>
</evidence>
<gene>
    <name evidence="6" type="ORF">FM105_03605</name>
</gene>
<dbReference type="GO" id="GO:0004069">
    <property type="term" value="F:L-aspartate:2-oxoglutarate aminotransferase activity"/>
    <property type="evidence" value="ECO:0007669"/>
    <property type="project" value="InterPro"/>
</dbReference>
<evidence type="ECO:0000259" key="1">
    <source>
        <dbReference type="Pfam" id="PF05088"/>
    </source>
</evidence>
<dbReference type="InterPro" id="IPR049064">
    <property type="entry name" value="NAD_Glu_DH_ACT3"/>
</dbReference>
<dbReference type="PANTHER" id="PTHR43403">
    <property type="entry name" value="NAD-SPECIFIC GLUTAMATE DEHYDROGENASE"/>
    <property type="match status" value="1"/>
</dbReference>
<evidence type="ECO:0000259" key="5">
    <source>
        <dbReference type="Pfam" id="PF21077"/>
    </source>
</evidence>
<feature type="domain" description="NAD-glutamate dehydrogenase ACT2" evidence="4">
    <location>
        <begin position="414"/>
        <end position="503"/>
    </location>
</feature>
<evidence type="ECO:0000313" key="7">
    <source>
        <dbReference type="Proteomes" id="UP000196581"/>
    </source>
</evidence>
<evidence type="ECO:0000259" key="3">
    <source>
        <dbReference type="Pfam" id="PF21075"/>
    </source>
</evidence>
<dbReference type="GO" id="GO:0006538">
    <property type="term" value="P:L-glutamate catabolic process"/>
    <property type="evidence" value="ECO:0007669"/>
    <property type="project" value="InterPro"/>
</dbReference>
<dbReference type="Proteomes" id="UP000196581">
    <property type="component" value="Unassembled WGS sequence"/>
</dbReference>
<dbReference type="InterPro" id="IPR049056">
    <property type="entry name" value="NAD_Glu_DH_HM3"/>
</dbReference>
<dbReference type="InterPro" id="IPR028971">
    <property type="entry name" value="NAD-GDH_cat"/>
</dbReference>
<sequence>MTEVDLAGIAHAWNELRGQTPPEHLLAEYYPRLSSAEMRRAGPEALAALAAAHVSLAEPYEGGPARISIRNPEHDARDYTGNRTLIDIVVEDIRYAVASVVAELNRQGRAIREVHHPIMAVRRTDEGLSIVPDAELTHTATETSALPVIGPDGLVTGEIGLEGVRSESWIHLEVDRVPEEGFADVESGLADVLAFAAAADHDRSRLRQRARDIAAGLRAQAPRPELTAEAAEAAELLDWMDHGFVFLGYREYALSVDDDGKRLDPVRGTALGISTLREARSSHLSRTVAAKAEEPHVLVLTEANSRSRVMRRGYMDYVGVKTYDEQGRIVGERRFVGLWTPRLDTTSALEVPVIRTKVRNILRRSGLGRDTHAGDELLGALESYPRDDLFHASTDEIFSTVMQVIDLQEKHEPRVFIRRDPYERYVSVLIYLPRDLYDTSARQRVQEVLREHYDAHTVDFDVLLGDSALARLHFTARVPGEQELPATDSGEVEARIVRALRSWGEDLWEILAPAAEKNPADSSERARRWTDAFPPSYTSLHTPARAVEDVARIERAGRDSGPVVAVHRRSATEALLAFYRREPVTLTQVLPYLANLGAEVVDERPFELRPVGGGQAWIYEFGLAFDEDLSDEDLETIQDGFTAAWAGERDSDDLDRLLLKGIAWQRVSIVQSFAKYLRQAGFTYSDASLAHAFTSNPALTAKIVEAFEVKFDPDREFASLDERAEAADALLADIEAGFAEVATLEADRVLRATVDIIRSVARTNAFVSADGSQPDAIVMKIRAEELDFLPKPRPALESWVYSPAVEGVHLRFGRVARGGLRWSDRRDDFRTEVLGLVKAQMVKNALIVPTGAKGGFFPKQLPDPAVDRDAWAAAGQEAYETFIGALLDIADNLEYTDEGSTVLRPERVIAHDADDYYLVVAADKGTARFSDVANRIAASRDFWLDDAFASGGSTGYDHKAMGITSRGAWKSVERHLRELGVDPASESFRVAGIGDMSGDVFGNGMRRSEHIRLVAAFDHRDIFLDPVPDAPVGFAERERLYHLPRSSWQDYDRSLISHGGGVHSRSAKSIEVTPEVAEALGTSPGRMTPDELITAILTAPVDLLYNGGIGTYLKSSDESHASVGDRANDAIRVNGEDIRARVVGEGGNLGATQLGRIEAALAGVRINTDAVDNSAGVDSSDQEVNIKLLLAALIRRGAFAPEERGEVLASMTDEVADRVLANNYTQNMAMGEARYGALAMTETLLRLMRYLEREAELDRAVEDLPEAGALRKRAQAGTGMTSPELAVLLAYVKMDAAEKMLESPVPDEDWMAGPLRDYFPPSLLTYEEHYADHPLRREIATAKIVNSVVDRGGITYLYRLQEETGAELPHLVRIFTVVCEVFGLDGLIDEICALDGLVPAEVQMELLHAHGRLLDRASRWFVHQSPEELDVMANIDTYRDVVTRLRTDLADYLQGDDLVQYQSERQRLLDRGVPEALAARAAGLLDEFALLDVVQASVRTGMQPEETAGVYYSVTEMVSGSSLLDMIRSLDRSSRWTALARGAMRDDFYQAMLSLTDAVLRHTGGVSEDVDDMIPADGARGADRGRRRFAAWLEANRSALEKVLDMVSELRELDTVDQAPVSVVLRQLRGVVRSADWASETA</sequence>
<dbReference type="Pfam" id="PF21077">
    <property type="entry name" value="GDH_ACT3"/>
    <property type="match status" value="1"/>
</dbReference>
<proteinExistence type="predicted"/>
<dbReference type="Pfam" id="PF21075">
    <property type="entry name" value="GDH_ACT1"/>
    <property type="match status" value="1"/>
</dbReference>
<dbReference type="GO" id="GO:0004352">
    <property type="term" value="F:glutamate dehydrogenase (NAD+) activity"/>
    <property type="evidence" value="ECO:0007669"/>
    <property type="project" value="UniProtKB-EC"/>
</dbReference>
<reference evidence="7" key="1">
    <citation type="submission" date="2017-02" db="EMBL/GenBank/DDBJ databases">
        <authorList>
            <person name="Dridi B."/>
        </authorList>
    </citation>
    <scope>NUCLEOTIDE SEQUENCE [LARGE SCALE GENOMIC DNA]</scope>
    <source>
        <strain evidence="7">B Co 03.10</strain>
    </source>
</reference>
<feature type="domain" description="NAD-glutamate dehydrogenase catalytic" evidence="1">
    <location>
        <begin position="734"/>
        <end position="1231"/>
    </location>
</feature>
<keyword evidence="7" id="KW-1185">Reference proteome</keyword>
<dbReference type="EMBL" id="FWFF01000003">
    <property type="protein sequence ID" value="SLM93322.1"/>
    <property type="molecule type" value="Genomic_DNA"/>
</dbReference>
<organism evidence="6 7">
    <name type="scientific">Brevibacterium yomogidense</name>
    <dbReference type="NCBI Taxonomy" id="946573"/>
    <lineage>
        <taxon>Bacteria</taxon>
        <taxon>Bacillati</taxon>
        <taxon>Actinomycetota</taxon>
        <taxon>Actinomycetes</taxon>
        <taxon>Micrococcales</taxon>
        <taxon>Brevibacteriaceae</taxon>
        <taxon>Brevibacterium</taxon>
    </lineage>
</organism>
<name>A0A1X6X3G2_9MICO</name>
<dbReference type="InterPro" id="IPR036291">
    <property type="entry name" value="NAD(P)-bd_dom_sf"/>
</dbReference>
<dbReference type="Pfam" id="PF21079">
    <property type="entry name" value="GDH_HM2"/>
    <property type="match status" value="1"/>
</dbReference>
<dbReference type="RefSeq" id="WP_179207050.1">
    <property type="nucleotide sequence ID" value="NZ_FWFF01000003.1"/>
</dbReference>
<dbReference type="Gene3D" id="3.40.50.720">
    <property type="entry name" value="NAD(P)-binding Rossmann-like Domain"/>
    <property type="match status" value="1"/>
</dbReference>
<dbReference type="PANTHER" id="PTHR43403:SF1">
    <property type="entry name" value="NAD-SPECIFIC GLUTAMATE DEHYDROGENASE"/>
    <property type="match status" value="1"/>
</dbReference>
<dbReference type="SUPFAM" id="SSF51735">
    <property type="entry name" value="NAD(P)-binding Rossmann-fold domains"/>
    <property type="match status" value="1"/>
</dbReference>
<dbReference type="InterPro" id="IPR048381">
    <property type="entry name" value="GDH_C"/>
</dbReference>
<evidence type="ECO:0000259" key="4">
    <source>
        <dbReference type="Pfam" id="PF21076"/>
    </source>
</evidence>